<dbReference type="RefSeq" id="WP_386410687.1">
    <property type="nucleotide sequence ID" value="NZ_JBHSZO010000002.1"/>
</dbReference>
<dbReference type="PROSITE" id="PS50850">
    <property type="entry name" value="MFS"/>
    <property type="match status" value="1"/>
</dbReference>
<proteinExistence type="predicted"/>
<dbReference type="Gene3D" id="1.20.1250.20">
    <property type="entry name" value="MFS general substrate transporter like domains"/>
    <property type="match status" value="1"/>
</dbReference>
<feature type="transmembrane region" description="Helical" evidence="7">
    <location>
        <begin position="304"/>
        <end position="321"/>
    </location>
</feature>
<evidence type="ECO:0000256" key="2">
    <source>
        <dbReference type="ARBA" id="ARBA00022448"/>
    </source>
</evidence>
<evidence type="ECO:0000256" key="6">
    <source>
        <dbReference type="ARBA" id="ARBA00023136"/>
    </source>
</evidence>
<dbReference type="CDD" id="cd06173">
    <property type="entry name" value="MFS_MefA_like"/>
    <property type="match status" value="1"/>
</dbReference>
<dbReference type="PANTHER" id="PTHR23513">
    <property type="entry name" value="INTEGRAL MEMBRANE EFFLUX PROTEIN-RELATED"/>
    <property type="match status" value="1"/>
</dbReference>
<keyword evidence="3" id="KW-1003">Cell membrane</keyword>
<dbReference type="InterPro" id="IPR010290">
    <property type="entry name" value="TM_effector"/>
</dbReference>
<evidence type="ECO:0000313" key="9">
    <source>
        <dbReference type="EMBL" id="MFC7216781.1"/>
    </source>
</evidence>
<feature type="transmembrane region" description="Helical" evidence="7">
    <location>
        <begin position="58"/>
        <end position="78"/>
    </location>
</feature>
<dbReference type="Proteomes" id="UP001596413">
    <property type="component" value="Unassembled WGS sequence"/>
</dbReference>
<feature type="transmembrane region" description="Helical" evidence="7">
    <location>
        <begin position="28"/>
        <end position="52"/>
    </location>
</feature>
<reference evidence="10" key="1">
    <citation type="journal article" date="2019" name="Int. J. Syst. Evol. Microbiol.">
        <title>The Global Catalogue of Microorganisms (GCM) 10K type strain sequencing project: providing services to taxonomists for standard genome sequencing and annotation.</title>
        <authorList>
            <consortium name="The Broad Institute Genomics Platform"/>
            <consortium name="The Broad Institute Genome Sequencing Center for Infectious Disease"/>
            <person name="Wu L."/>
            <person name="Ma J."/>
        </authorList>
    </citation>
    <scope>NUCLEOTIDE SEQUENCE [LARGE SCALE GENOMIC DNA]</scope>
    <source>
        <strain evidence="10">CGMCC 1.13681</strain>
    </source>
</reference>
<feature type="transmembrane region" description="Helical" evidence="7">
    <location>
        <begin position="327"/>
        <end position="347"/>
    </location>
</feature>
<protein>
    <submittedName>
        <fullName evidence="9">MFS transporter</fullName>
    </submittedName>
</protein>
<feature type="transmembrane region" description="Helical" evidence="7">
    <location>
        <begin position="153"/>
        <end position="176"/>
    </location>
</feature>
<evidence type="ECO:0000256" key="4">
    <source>
        <dbReference type="ARBA" id="ARBA00022692"/>
    </source>
</evidence>
<dbReference type="EMBL" id="JBHSZO010000002">
    <property type="protein sequence ID" value="MFC7216781.1"/>
    <property type="molecule type" value="Genomic_DNA"/>
</dbReference>
<feature type="transmembrane region" description="Helical" evidence="7">
    <location>
        <begin position="237"/>
        <end position="258"/>
    </location>
</feature>
<evidence type="ECO:0000256" key="3">
    <source>
        <dbReference type="ARBA" id="ARBA00022475"/>
    </source>
</evidence>
<sequence length="423" mass="42527">MSSTSHVRSPRPYAFDRRPLSIAPYRRLWTASALTAVVGSFSVVAVPAQLFALTGSSAAVGAAAAVAFVALAGAALWTGAVVDAGDARTVLLAAHGQLALTYAVLGAHAALGGRSLPLLMVLVACQGTAYGAIMTATGAVVPRLVPPDLLPAANSLSALTRYTGAILGPVLAGALLPAAGLAALYLCDAVTLLAVLAVVARLPSLPPGPDGPAPPRPARSLPGRILTGFRHLAADRLLRAVLAVDLAAMVLGMPTALFPELARHVYGGPPGGGRELGLLYAAYPAGVLAAGLLSGTFTRARRHGALLAAAAAAWGATVVVLGLAPRLWVALAALGLGGAVNFVLSTFRTTISQARTDEALRGRIQGSLTVVLIGGPQLANLLHGTAGSLLGPRTAICAGGLLTLTAVAAVVRAVPELRHYAAR</sequence>
<organism evidence="9 10">
    <name type="scientific">Streptomyces polyrhachis</name>
    <dbReference type="NCBI Taxonomy" id="1282885"/>
    <lineage>
        <taxon>Bacteria</taxon>
        <taxon>Bacillati</taxon>
        <taxon>Actinomycetota</taxon>
        <taxon>Actinomycetes</taxon>
        <taxon>Kitasatosporales</taxon>
        <taxon>Streptomycetaceae</taxon>
        <taxon>Streptomyces</taxon>
    </lineage>
</organism>
<comment type="subcellular location">
    <subcellularLocation>
        <location evidence="1">Cell inner membrane</location>
        <topology evidence="1">Multi-pass membrane protein</topology>
    </subcellularLocation>
</comment>
<feature type="transmembrane region" description="Helical" evidence="7">
    <location>
        <begin position="278"/>
        <end position="297"/>
    </location>
</feature>
<keyword evidence="5 7" id="KW-1133">Transmembrane helix</keyword>
<feature type="domain" description="Major facilitator superfamily (MFS) profile" evidence="8">
    <location>
        <begin position="236"/>
        <end position="423"/>
    </location>
</feature>
<evidence type="ECO:0000313" key="10">
    <source>
        <dbReference type="Proteomes" id="UP001596413"/>
    </source>
</evidence>
<dbReference type="PANTHER" id="PTHR23513:SF9">
    <property type="entry name" value="ENTEROBACTIN EXPORTER ENTS"/>
    <property type="match status" value="1"/>
</dbReference>
<accession>A0ABW2GAV0</accession>
<dbReference type="InterPro" id="IPR020846">
    <property type="entry name" value="MFS_dom"/>
</dbReference>
<comment type="caution">
    <text evidence="9">The sequence shown here is derived from an EMBL/GenBank/DDBJ whole genome shotgun (WGS) entry which is preliminary data.</text>
</comment>
<gene>
    <name evidence="9" type="ORF">ACFQLX_01125</name>
</gene>
<evidence type="ECO:0000259" key="8">
    <source>
        <dbReference type="PROSITE" id="PS50850"/>
    </source>
</evidence>
<keyword evidence="10" id="KW-1185">Reference proteome</keyword>
<keyword evidence="2" id="KW-0813">Transport</keyword>
<feature type="transmembrane region" description="Helical" evidence="7">
    <location>
        <begin position="117"/>
        <end position="141"/>
    </location>
</feature>
<evidence type="ECO:0000256" key="1">
    <source>
        <dbReference type="ARBA" id="ARBA00004429"/>
    </source>
</evidence>
<keyword evidence="4 7" id="KW-0812">Transmembrane</keyword>
<feature type="transmembrane region" description="Helical" evidence="7">
    <location>
        <begin position="368"/>
        <end position="386"/>
    </location>
</feature>
<dbReference type="Pfam" id="PF05977">
    <property type="entry name" value="MFS_3"/>
    <property type="match status" value="1"/>
</dbReference>
<feature type="transmembrane region" description="Helical" evidence="7">
    <location>
        <begin position="90"/>
        <end position="111"/>
    </location>
</feature>
<evidence type="ECO:0000256" key="7">
    <source>
        <dbReference type="SAM" id="Phobius"/>
    </source>
</evidence>
<feature type="transmembrane region" description="Helical" evidence="7">
    <location>
        <begin position="392"/>
        <end position="414"/>
    </location>
</feature>
<keyword evidence="6 7" id="KW-0472">Membrane</keyword>
<name>A0ABW2GAV0_9ACTN</name>
<evidence type="ECO:0000256" key="5">
    <source>
        <dbReference type="ARBA" id="ARBA00022989"/>
    </source>
</evidence>
<dbReference type="SUPFAM" id="SSF103473">
    <property type="entry name" value="MFS general substrate transporter"/>
    <property type="match status" value="1"/>
</dbReference>
<dbReference type="InterPro" id="IPR036259">
    <property type="entry name" value="MFS_trans_sf"/>
</dbReference>